<accession>A0ACB8U379</accession>
<name>A0ACB8U379_9APHY</name>
<reference evidence="1" key="1">
    <citation type="journal article" date="2021" name="Environ. Microbiol.">
        <title>Gene family expansions and transcriptome signatures uncover fungal adaptations to wood decay.</title>
        <authorList>
            <person name="Hage H."/>
            <person name="Miyauchi S."/>
            <person name="Viragh M."/>
            <person name="Drula E."/>
            <person name="Min B."/>
            <person name="Chaduli D."/>
            <person name="Navarro D."/>
            <person name="Favel A."/>
            <person name="Norest M."/>
            <person name="Lesage-Meessen L."/>
            <person name="Balint B."/>
            <person name="Merenyi Z."/>
            <person name="de Eugenio L."/>
            <person name="Morin E."/>
            <person name="Martinez A.T."/>
            <person name="Baldrian P."/>
            <person name="Stursova M."/>
            <person name="Martinez M.J."/>
            <person name="Novotny C."/>
            <person name="Magnuson J.K."/>
            <person name="Spatafora J.W."/>
            <person name="Maurice S."/>
            <person name="Pangilinan J."/>
            <person name="Andreopoulos W."/>
            <person name="LaButti K."/>
            <person name="Hundley H."/>
            <person name="Na H."/>
            <person name="Kuo A."/>
            <person name="Barry K."/>
            <person name="Lipzen A."/>
            <person name="Henrissat B."/>
            <person name="Riley R."/>
            <person name="Ahrendt S."/>
            <person name="Nagy L.G."/>
            <person name="Grigoriev I.V."/>
            <person name="Martin F."/>
            <person name="Rosso M.N."/>
        </authorList>
    </citation>
    <scope>NUCLEOTIDE SEQUENCE</scope>
    <source>
        <strain evidence="1">CBS 384.51</strain>
    </source>
</reference>
<keyword evidence="2" id="KW-1185">Reference proteome</keyword>
<evidence type="ECO:0000313" key="2">
    <source>
        <dbReference type="Proteomes" id="UP001055072"/>
    </source>
</evidence>
<comment type="caution">
    <text evidence="1">The sequence shown here is derived from an EMBL/GenBank/DDBJ whole genome shotgun (WGS) entry which is preliminary data.</text>
</comment>
<proteinExistence type="predicted"/>
<dbReference type="Proteomes" id="UP001055072">
    <property type="component" value="Unassembled WGS sequence"/>
</dbReference>
<dbReference type="EMBL" id="MU274912">
    <property type="protein sequence ID" value="KAI0088822.1"/>
    <property type="molecule type" value="Genomic_DNA"/>
</dbReference>
<gene>
    <name evidence="1" type="ORF">BDY19DRAFT_993654</name>
</gene>
<protein>
    <submittedName>
        <fullName evidence="1">Arabinofuranosidase</fullName>
    </submittedName>
</protein>
<organism evidence="1 2">
    <name type="scientific">Irpex rosettiformis</name>
    <dbReference type="NCBI Taxonomy" id="378272"/>
    <lineage>
        <taxon>Eukaryota</taxon>
        <taxon>Fungi</taxon>
        <taxon>Dikarya</taxon>
        <taxon>Basidiomycota</taxon>
        <taxon>Agaricomycotina</taxon>
        <taxon>Agaricomycetes</taxon>
        <taxon>Polyporales</taxon>
        <taxon>Irpicaceae</taxon>
        <taxon>Irpex</taxon>
    </lineage>
</organism>
<sequence>MSFKSGDGGLYAELLQNRAFQQVSPSNQTAALNAWSAVNGAELKVIADSEPVSDALPNSLQVNIPSRAKGPVGFSNSGIKVDQAWTYKASLYLKFPAKSSFSGKLTLALRTVGGNAVLAEASTTIKSTQTTWKQIQLDLKPTKSSADTNNIFTVTLDGHAASGQTLNFALMSLFPPTYKNRPNGMRIDIAETLAELNPGIFRFPGGNNLFIEDIGAEPIMGVWDGYALGGYTVAEGDLKPYIQQAIDQINFVVGDPRKSAPAALRASLGRPQPFRLNYVEIGNEDFYNSSDTFRDFVGNLSAAFPNLTFLATTFVGNPILTPKPQAYDVHDYNTPRWFANNSFRFDAFPRDGTIYFEGEYAAISTNTTNLYGTPATGRFAFPAMSGTTGEAAYMTGLERNSDIVFASSYAPLLNHINSTHWTPDLIAFDAARVIKSTSYHAQKLFSLNKGDQYLPSTIPIQNGTLYWSVVVNTVETPASLAFQLPFKNVASFGTLQILQGGQNASNTPAQPDAVEPVTTTIATGKTINYTAPGISVSVLKVNAH</sequence>
<evidence type="ECO:0000313" key="1">
    <source>
        <dbReference type="EMBL" id="KAI0088822.1"/>
    </source>
</evidence>